<dbReference type="InterPro" id="IPR023346">
    <property type="entry name" value="Lysozyme-like_dom_sf"/>
</dbReference>
<protein>
    <submittedName>
        <fullName evidence="7">Lytic transglycosylase F</fullName>
    </submittedName>
</protein>
<dbReference type="InterPro" id="IPR008258">
    <property type="entry name" value="Transglycosylase_SLT_dom_1"/>
</dbReference>
<dbReference type="Gene3D" id="3.40.190.10">
    <property type="entry name" value="Periplasmic binding protein-like II"/>
    <property type="match status" value="2"/>
</dbReference>
<comment type="subcellular location">
    <subcellularLocation>
        <location evidence="1">Cell outer membrane</location>
        <topology evidence="1">Peripheral membrane protein</topology>
    </subcellularLocation>
</comment>
<feature type="domain" description="Solute-binding protein family 3/N-terminal" evidence="6">
    <location>
        <begin position="44"/>
        <end position="281"/>
    </location>
</feature>
<reference evidence="7" key="1">
    <citation type="submission" date="2020-03" db="EMBL/GenBank/DDBJ databases">
        <title>Five strains of Vibrio campbellii isolated from Mariana Trench.</title>
        <authorList>
            <person name="Liang J."/>
            <person name="Zhang X.-H."/>
        </authorList>
    </citation>
    <scope>NUCLEOTIDE SEQUENCE</scope>
    <source>
        <strain evidence="7">LJC014</strain>
    </source>
</reference>
<dbReference type="Gene3D" id="1.10.530.10">
    <property type="match status" value="1"/>
</dbReference>
<dbReference type="EMBL" id="CP050467">
    <property type="protein sequence ID" value="UTZ25652.1"/>
    <property type="molecule type" value="Genomic_DNA"/>
</dbReference>
<evidence type="ECO:0000256" key="4">
    <source>
        <dbReference type="ARBA" id="ARBA00023237"/>
    </source>
</evidence>
<dbReference type="CDD" id="cd13403">
    <property type="entry name" value="MLTF-like"/>
    <property type="match status" value="1"/>
</dbReference>
<evidence type="ECO:0000256" key="2">
    <source>
        <dbReference type="ARBA" id="ARBA00010333"/>
    </source>
</evidence>
<keyword evidence="4" id="KW-0998">Cell outer membrane</keyword>
<evidence type="ECO:0000259" key="6">
    <source>
        <dbReference type="SMART" id="SM00062"/>
    </source>
</evidence>
<sequence length="482" mass="55778">MMGKVLCIALFLLSFSFSTPALELSPLRAEPYVGDLKVLKEKKAVRILVSADLGFYYIQNGKPKGIISELIHELERHLHKNNKAINIQVIPVARNELIPKLISGYGDIIVANLTVTNERKELIAFSAPVRENVSEIIVTNGKHSDITTIDELSGLDIWVRESSSYHKSLKKANNYLSIKKKPIINIMFLDEIIQDYEILEMISAGVIDVTVLDKHKTGMWGNIFPDVIFHDQLTVRNNAQIAWGMRKDSPQLKQAINKFIKKVRIGTLFGNVVNERYLENDKWLKKFLNRENVTRAKELWDIFYLYAQEYQFNHLLMMAQGFQESGLNQNVISHKGAVGIMQILPTTARDRAINISNIYEKEPNIHAGLKYMHYLKKYFFNDEAISENDIIYFCLAAYNAGPGNIRKMRRIAKEKGYDPNVWFGNVEVVTRQYIGMEPIRYVTNINRYFIAYKLLERLNKRRSELEPYLQPPYKRSAIKLYY</sequence>
<dbReference type="Proteomes" id="UP001058687">
    <property type="component" value="Chromosome 1"/>
</dbReference>
<evidence type="ECO:0000256" key="3">
    <source>
        <dbReference type="ARBA" id="ARBA00022729"/>
    </source>
</evidence>
<dbReference type="InterPro" id="IPR001638">
    <property type="entry name" value="Solute-binding_3/MltF_N"/>
</dbReference>
<dbReference type="Pfam" id="PF00497">
    <property type="entry name" value="SBP_bac_3"/>
    <property type="match status" value="1"/>
</dbReference>
<feature type="signal peptide" evidence="5">
    <location>
        <begin position="1"/>
        <end position="21"/>
    </location>
</feature>
<dbReference type="PANTHER" id="PTHR35936">
    <property type="entry name" value="MEMBRANE-BOUND LYTIC MUREIN TRANSGLYCOSYLASE F"/>
    <property type="match status" value="1"/>
</dbReference>
<dbReference type="CDD" id="cd01009">
    <property type="entry name" value="PBP2_YfhD_N"/>
    <property type="match status" value="1"/>
</dbReference>
<dbReference type="PANTHER" id="PTHR35936:SF32">
    <property type="entry name" value="MEMBRANE-BOUND LYTIC MUREIN TRANSGLYCOSYLASE F"/>
    <property type="match status" value="1"/>
</dbReference>
<feature type="chain" id="PRO_5041906592" evidence="5">
    <location>
        <begin position="22"/>
        <end position="482"/>
    </location>
</feature>
<keyword evidence="4" id="KW-0472">Membrane</keyword>
<dbReference type="SMART" id="SM00062">
    <property type="entry name" value="PBPb"/>
    <property type="match status" value="1"/>
</dbReference>
<comment type="similarity">
    <text evidence="2">Belongs to the bacterial solute-binding protein 3 family.</text>
</comment>
<dbReference type="RefSeq" id="WP_255937304.1">
    <property type="nucleotide sequence ID" value="NZ_CP050467.1"/>
</dbReference>
<accession>A0AAE9MZ38</accession>
<evidence type="ECO:0000256" key="1">
    <source>
        <dbReference type="ARBA" id="ARBA00004339"/>
    </source>
</evidence>
<organism evidence="7 8">
    <name type="scientific">Vibrio campbellii</name>
    <dbReference type="NCBI Taxonomy" id="680"/>
    <lineage>
        <taxon>Bacteria</taxon>
        <taxon>Pseudomonadati</taxon>
        <taxon>Pseudomonadota</taxon>
        <taxon>Gammaproteobacteria</taxon>
        <taxon>Vibrionales</taxon>
        <taxon>Vibrionaceae</taxon>
        <taxon>Vibrio</taxon>
    </lineage>
</organism>
<dbReference type="Pfam" id="PF01464">
    <property type="entry name" value="SLT"/>
    <property type="match status" value="1"/>
</dbReference>
<dbReference type="SUPFAM" id="SSF53955">
    <property type="entry name" value="Lysozyme-like"/>
    <property type="match status" value="1"/>
</dbReference>
<keyword evidence="3 5" id="KW-0732">Signal</keyword>
<proteinExistence type="inferred from homology"/>
<dbReference type="GO" id="GO:0009279">
    <property type="term" value="C:cell outer membrane"/>
    <property type="evidence" value="ECO:0007669"/>
    <property type="project" value="UniProtKB-SubCell"/>
</dbReference>
<evidence type="ECO:0000313" key="8">
    <source>
        <dbReference type="Proteomes" id="UP001058687"/>
    </source>
</evidence>
<dbReference type="SUPFAM" id="SSF53850">
    <property type="entry name" value="Periplasmic binding protein-like II"/>
    <property type="match status" value="1"/>
</dbReference>
<gene>
    <name evidence="7" type="ORF">HB761_02145</name>
</gene>
<evidence type="ECO:0000256" key="5">
    <source>
        <dbReference type="SAM" id="SignalP"/>
    </source>
</evidence>
<evidence type="ECO:0000313" key="7">
    <source>
        <dbReference type="EMBL" id="UTZ25652.1"/>
    </source>
</evidence>
<dbReference type="AlphaFoldDB" id="A0AAE9MZ38"/>
<name>A0AAE9MZ38_9VIBR</name>